<name>A0ABR4NRY7_9SACH</name>
<gene>
    <name evidence="1" type="ORF">RNJ44_00736</name>
</gene>
<sequence>MSSSDLILSYIADTSFSHLITKEEFEATLRNGNINPVPTDQLIDLWYKAYLRAEERKIAEDKEKLQVFLTTLRKTELKDLEKEQILESFNVEEIISALYKLDEFFNEKLEMRNKEIETRTEQINDFNNLLNKSTNGNEDSILYSITNSLQLIEKYRKMAKEKMDLQQENPM</sequence>
<dbReference type="EMBL" id="JBEVYD010000008">
    <property type="protein sequence ID" value="KAL3231097.1"/>
    <property type="molecule type" value="Genomic_DNA"/>
</dbReference>
<protein>
    <submittedName>
        <fullName evidence="1">Uncharacterized protein</fullName>
    </submittedName>
</protein>
<evidence type="ECO:0000313" key="2">
    <source>
        <dbReference type="Proteomes" id="UP001623330"/>
    </source>
</evidence>
<comment type="caution">
    <text evidence="1">The sequence shown here is derived from an EMBL/GenBank/DDBJ whole genome shotgun (WGS) entry which is preliminary data.</text>
</comment>
<reference evidence="1 2" key="1">
    <citation type="submission" date="2024-05" db="EMBL/GenBank/DDBJ databases">
        <title>Long read based assembly of the Candida bracarensis genome reveals expanded adhesin content.</title>
        <authorList>
            <person name="Marcet-Houben M."/>
            <person name="Ksiezopolska E."/>
            <person name="Gabaldon T."/>
        </authorList>
    </citation>
    <scope>NUCLEOTIDE SEQUENCE [LARGE SCALE GENOMIC DNA]</scope>
    <source>
        <strain evidence="1 2">CBM6</strain>
    </source>
</reference>
<keyword evidence="2" id="KW-1185">Reference proteome</keyword>
<organism evidence="1 2">
    <name type="scientific">Nakaseomyces bracarensis</name>
    <dbReference type="NCBI Taxonomy" id="273131"/>
    <lineage>
        <taxon>Eukaryota</taxon>
        <taxon>Fungi</taxon>
        <taxon>Dikarya</taxon>
        <taxon>Ascomycota</taxon>
        <taxon>Saccharomycotina</taxon>
        <taxon>Saccharomycetes</taxon>
        <taxon>Saccharomycetales</taxon>
        <taxon>Saccharomycetaceae</taxon>
        <taxon>Nakaseomyces</taxon>
    </lineage>
</organism>
<dbReference type="Proteomes" id="UP001623330">
    <property type="component" value="Unassembled WGS sequence"/>
</dbReference>
<proteinExistence type="predicted"/>
<evidence type="ECO:0000313" key="1">
    <source>
        <dbReference type="EMBL" id="KAL3231097.1"/>
    </source>
</evidence>
<accession>A0ABR4NRY7</accession>